<keyword evidence="4" id="KW-1185">Reference proteome</keyword>
<gene>
    <name evidence="3" type="ORF">HJO_13681</name>
</gene>
<dbReference type="Gene3D" id="2.40.50.1020">
    <property type="entry name" value="LytTr DNA-binding domain"/>
    <property type="match status" value="1"/>
</dbReference>
<evidence type="ECO:0000256" key="1">
    <source>
        <dbReference type="SAM" id="Phobius"/>
    </source>
</evidence>
<evidence type="ECO:0000313" key="4">
    <source>
        <dbReference type="Proteomes" id="UP000025171"/>
    </source>
</evidence>
<feature type="transmembrane region" description="Helical" evidence="1">
    <location>
        <begin position="70"/>
        <end position="94"/>
    </location>
</feature>
<dbReference type="GO" id="GO:0003677">
    <property type="term" value="F:DNA binding"/>
    <property type="evidence" value="ECO:0007669"/>
    <property type="project" value="UniProtKB-KW"/>
</dbReference>
<accession>A0A059FHA7</accession>
<protein>
    <submittedName>
        <fullName evidence="3">LytTr DNA-binding domain-containing protein</fullName>
    </submittedName>
</protein>
<keyword evidence="3" id="KW-0238">DNA-binding</keyword>
<feature type="transmembrane region" description="Helical" evidence="1">
    <location>
        <begin position="42"/>
        <end position="63"/>
    </location>
</feature>
<dbReference type="AlphaFoldDB" id="A0A059FHA7"/>
<comment type="caution">
    <text evidence="3">The sequence shown here is derived from an EMBL/GenBank/DDBJ whole genome shotgun (WGS) entry which is preliminary data.</text>
</comment>
<evidence type="ECO:0000259" key="2">
    <source>
        <dbReference type="PROSITE" id="PS50930"/>
    </source>
</evidence>
<dbReference type="PROSITE" id="PS50930">
    <property type="entry name" value="HTH_LYTTR"/>
    <property type="match status" value="1"/>
</dbReference>
<dbReference type="Proteomes" id="UP000025171">
    <property type="component" value="Unassembled WGS sequence"/>
</dbReference>
<name>A0A059FHA7_9PROT</name>
<dbReference type="EMBL" id="ARYK01000007">
    <property type="protein sequence ID" value="KCZ90004.1"/>
    <property type="molecule type" value="Genomic_DNA"/>
</dbReference>
<sequence>MRIEVDWARRGREVAVFTAIGLFLAFIRPYGATAQMPFWLNAVYWTGLVLLGATVGETTSSILARRAPNLPVWAVMLVLSVVTALAVSAALVGIERVVDGGWMPLGYLPSLFGLVWVIAIAMTGLGVLLERSFNGGADHVPDAAAAATFLGRLPVRYRGAELYAVSSEDHYLRIHTDRGEELILMRLADAMRELDGAKGLQTHRSWWVAEAGVADARREGGKLVLVLKSGKEAPVSRTYQRAVREAGLA</sequence>
<feature type="transmembrane region" description="Helical" evidence="1">
    <location>
        <begin position="12"/>
        <end position="30"/>
    </location>
</feature>
<dbReference type="PATRIC" id="fig|1280950.3.peg.2749"/>
<dbReference type="STRING" id="1280950.HJO_13681"/>
<feature type="transmembrane region" description="Helical" evidence="1">
    <location>
        <begin position="106"/>
        <end position="129"/>
    </location>
</feature>
<dbReference type="SMART" id="SM00850">
    <property type="entry name" value="LytTR"/>
    <property type="match status" value="1"/>
</dbReference>
<dbReference type="Pfam" id="PF04397">
    <property type="entry name" value="LytTR"/>
    <property type="match status" value="1"/>
</dbReference>
<keyword evidence="1" id="KW-0812">Transmembrane</keyword>
<keyword evidence="1" id="KW-1133">Transmembrane helix</keyword>
<keyword evidence="1" id="KW-0472">Membrane</keyword>
<feature type="domain" description="HTH LytTR-type" evidence="2">
    <location>
        <begin position="150"/>
        <end position="249"/>
    </location>
</feature>
<dbReference type="eggNOG" id="COG3279">
    <property type="taxonomic scope" value="Bacteria"/>
</dbReference>
<reference evidence="3 4" key="1">
    <citation type="journal article" date="2014" name="Antonie Van Leeuwenhoek">
        <title>Hyphomonas beringensis sp. nov. and Hyphomonas chukchiensis sp. nov., isolated from surface seawater of the Bering Sea and Chukchi Sea.</title>
        <authorList>
            <person name="Li C."/>
            <person name="Lai Q."/>
            <person name="Li G."/>
            <person name="Dong C."/>
            <person name="Wang J."/>
            <person name="Liao Y."/>
            <person name="Shao Z."/>
        </authorList>
    </citation>
    <scope>NUCLEOTIDE SEQUENCE [LARGE SCALE GENOMIC DNA]</scope>
    <source>
        <strain evidence="3 4">MHS-2</strain>
    </source>
</reference>
<evidence type="ECO:0000313" key="3">
    <source>
        <dbReference type="EMBL" id="KCZ90004.1"/>
    </source>
</evidence>
<dbReference type="InterPro" id="IPR007492">
    <property type="entry name" value="LytTR_DNA-bd_dom"/>
</dbReference>
<proteinExistence type="predicted"/>
<organism evidence="3 4">
    <name type="scientific">Hyphomonas johnsonii MHS-2</name>
    <dbReference type="NCBI Taxonomy" id="1280950"/>
    <lineage>
        <taxon>Bacteria</taxon>
        <taxon>Pseudomonadati</taxon>
        <taxon>Pseudomonadota</taxon>
        <taxon>Alphaproteobacteria</taxon>
        <taxon>Hyphomonadales</taxon>
        <taxon>Hyphomonadaceae</taxon>
        <taxon>Hyphomonas</taxon>
    </lineage>
</organism>